<dbReference type="Pfam" id="PF00535">
    <property type="entry name" value="Glycos_transf_2"/>
    <property type="match status" value="1"/>
</dbReference>
<dbReference type="GO" id="GO:0016757">
    <property type="term" value="F:glycosyltransferase activity"/>
    <property type="evidence" value="ECO:0007669"/>
    <property type="project" value="UniProtKB-KW"/>
</dbReference>
<proteinExistence type="inferred from homology"/>
<keyword evidence="2 5" id="KW-0328">Glycosyltransferase</keyword>
<dbReference type="RefSeq" id="WP_151711201.1">
    <property type="nucleotide sequence ID" value="NZ_BKFZ01000003.1"/>
</dbReference>
<protein>
    <submittedName>
        <fullName evidence="5">Glycosyltransferase</fullName>
        <ecNumber evidence="5">2.4.-.-</ecNumber>
    </submittedName>
</protein>
<dbReference type="PANTHER" id="PTHR43685">
    <property type="entry name" value="GLYCOSYLTRANSFERASE"/>
    <property type="match status" value="1"/>
</dbReference>
<gene>
    <name evidence="5" type="ORF">WM018_02685</name>
</gene>
<feature type="domain" description="Glycosyltransferase 2-like" evidence="4">
    <location>
        <begin position="11"/>
        <end position="138"/>
    </location>
</feature>
<dbReference type="InterPro" id="IPR001173">
    <property type="entry name" value="Glyco_trans_2-like"/>
</dbReference>
<sequence>MEFSILLSLYYKESPLALDQCFLSIWQEQSIHPNEIILVLDGDIGVKLHRVIDSWRLKIGDILKVIPLSKNVGLGQALNEGLKHCTNEWVFRMDTDDICKPDRFEKQISFIKENPDVVLFSGQILEFDKDPQKANVLKSVPILHEDIVKFAQKRSPFNHMTVAYKKSVIDKVGGYQHHLYMEDYNLWLRVIGAGYKVGNHPNVLLYARVGNGMHARRKGLEYIKSEKQLLDLKKKLKLQPKIYANVLFLGRSALRLLPANLLGKIYNTFLRKKVENRVELE</sequence>
<dbReference type="Gene3D" id="3.90.550.10">
    <property type="entry name" value="Spore Coat Polysaccharide Biosynthesis Protein SpsA, Chain A"/>
    <property type="match status" value="1"/>
</dbReference>
<name>A0ABU8ZCZ3_ACIJU</name>
<dbReference type="EC" id="2.4.-.-" evidence="5"/>
<dbReference type="PANTHER" id="PTHR43685:SF5">
    <property type="entry name" value="GLYCOSYLTRANSFERASE EPSE-RELATED"/>
    <property type="match status" value="1"/>
</dbReference>
<keyword evidence="3 5" id="KW-0808">Transferase</keyword>
<comment type="caution">
    <text evidence="5">The sequence shown here is derived from an EMBL/GenBank/DDBJ whole genome shotgun (WGS) entry which is preliminary data.</text>
</comment>
<accession>A0ABU8ZCZ3</accession>
<organism evidence="5 6">
    <name type="scientific">Acinetobacter junii</name>
    <dbReference type="NCBI Taxonomy" id="40215"/>
    <lineage>
        <taxon>Bacteria</taxon>
        <taxon>Pseudomonadati</taxon>
        <taxon>Pseudomonadota</taxon>
        <taxon>Gammaproteobacteria</taxon>
        <taxon>Moraxellales</taxon>
        <taxon>Moraxellaceae</taxon>
        <taxon>Acinetobacter</taxon>
    </lineage>
</organism>
<evidence type="ECO:0000256" key="1">
    <source>
        <dbReference type="ARBA" id="ARBA00006739"/>
    </source>
</evidence>
<evidence type="ECO:0000256" key="2">
    <source>
        <dbReference type="ARBA" id="ARBA00022676"/>
    </source>
</evidence>
<dbReference type="EMBL" id="JBBMLE010000006">
    <property type="protein sequence ID" value="MEK0251442.1"/>
    <property type="molecule type" value="Genomic_DNA"/>
</dbReference>
<keyword evidence="6" id="KW-1185">Reference proteome</keyword>
<dbReference type="InterPro" id="IPR029044">
    <property type="entry name" value="Nucleotide-diphossugar_trans"/>
</dbReference>
<evidence type="ECO:0000313" key="6">
    <source>
        <dbReference type="Proteomes" id="UP001498501"/>
    </source>
</evidence>
<dbReference type="InterPro" id="IPR050834">
    <property type="entry name" value="Glycosyltransf_2"/>
</dbReference>
<evidence type="ECO:0000259" key="4">
    <source>
        <dbReference type="Pfam" id="PF00535"/>
    </source>
</evidence>
<evidence type="ECO:0000256" key="3">
    <source>
        <dbReference type="ARBA" id="ARBA00022679"/>
    </source>
</evidence>
<dbReference type="Proteomes" id="UP001498501">
    <property type="component" value="Unassembled WGS sequence"/>
</dbReference>
<comment type="similarity">
    <text evidence="1">Belongs to the glycosyltransferase 2 family.</text>
</comment>
<evidence type="ECO:0000313" key="5">
    <source>
        <dbReference type="EMBL" id="MEK0251442.1"/>
    </source>
</evidence>
<reference evidence="5 6" key="1">
    <citation type="submission" date="2024-03" db="EMBL/GenBank/DDBJ databases">
        <title>Cross-transmission of Acinetobacter junii carrying blaOXA-58 in a neonatal intensive care unit.</title>
        <authorList>
            <person name="Bour M."/>
            <person name="Potron A."/>
            <person name="Lecointe D."/>
        </authorList>
    </citation>
    <scope>NUCLEOTIDE SEQUENCE [LARGE SCALE GENOMIC DNA]</scope>
    <source>
        <strain evidence="5 6">21A3096 case 1</strain>
    </source>
</reference>
<dbReference type="SUPFAM" id="SSF53448">
    <property type="entry name" value="Nucleotide-diphospho-sugar transferases"/>
    <property type="match status" value="1"/>
</dbReference>